<dbReference type="InterPro" id="IPR036286">
    <property type="entry name" value="LexA/Signal_pep-like_sf"/>
</dbReference>
<dbReference type="SUPFAM" id="SSF51306">
    <property type="entry name" value="LexA/Signal peptidase"/>
    <property type="match status" value="1"/>
</dbReference>
<dbReference type="SUPFAM" id="SSF47413">
    <property type="entry name" value="lambda repressor-like DNA-binding domains"/>
    <property type="match status" value="1"/>
</dbReference>
<gene>
    <name evidence="5" type="ORF">JG29_07030</name>
</gene>
<name>A0A0F4KSA4_9LACO</name>
<dbReference type="Proteomes" id="UP000033695">
    <property type="component" value="Unassembled WGS sequence"/>
</dbReference>
<dbReference type="GO" id="GO:0003677">
    <property type="term" value="F:DNA binding"/>
    <property type="evidence" value="ECO:0007669"/>
    <property type="project" value="UniProtKB-KW"/>
</dbReference>
<dbReference type="OrthoDB" id="194368at2"/>
<evidence type="ECO:0000256" key="3">
    <source>
        <dbReference type="ARBA" id="ARBA00023163"/>
    </source>
</evidence>
<keyword evidence="2" id="KW-0238">DNA-binding</keyword>
<keyword evidence="1" id="KW-0805">Transcription regulation</keyword>
<dbReference type="PATRIC" id="fig|1218508.4.peg.721"/>
<dbReference type="CDD" id="cd06462">
    <property type="entry name" value="Peptidase_S24_S26"/>
    <property type="match status" value="1"/>
</dbReference>
<dbReference type="CDD" id="cd00093">
    <property type="entry name" value="HTH_XRE"/>
    <property type="match status" value="1"/>
</dbReference>
<dbReference type="SMART" id="SM00530">
    <property type="entry name" value="HTH_XRE"/>
    <property type="match status" value="1"/>
</dbReference>
<dbReference type="PROSITE" id="PS50943">
    <property type="entry name" value="HTH_CROC1"/>
    <property type="match status" value="1"/>
</dbReference>
<dbReference type="STRING" id="1218508.JG29_07030"/>
<sequence>MGENTLGPIIKKIRKQKNLTQTELGNLIGYSQNTVSNHENQKRALSEKGISKYAAALGTTPQELFMKSQPDSHSHVSKTYYDYYNADFDPTLVNSPVSLDQDPRIQHLTAADILLGKYAHQKDIFITRINSESMNRVIPNKALIIVKRINQWQELQDGDIIIVQTGDDLDVHFSVKYYYYNNHQQLVALKPDSSDKNFTESYYSNDELENIKIIGKIVSYTVQL</sequence>
<dbReference type="Gene3D" id="1.10.260.40">
    <property type="entry name" value="lambda repressor-like DNA-binding domains"/>
    <property type="match status" value="1"/>
</dbReference>
<evidence type="ECO:0000259" key="4">
    <source>
        <dbReference type="PROSITE" id="PS50943"/>
    </source>
</evidence>
<proteinExistence type="predicted"/>
<protein>
    <recommendedName>
        <fullName evidence="4">HTH cro/C1-type domain-containing protein</fullName>
    </recommendedName>
</protein>
<comment type="caution">
    <text evidence="5">The sequence shown here is derived from an EMBL/GenBank/DDBJ whole genome shotgun (WGS) entry which is preliminary data.</text>
</comment>
<evidence type="ECO:0000313" key="6">
    <source>
        <dbReference type="Proteomes" id="UP000033695"/>
    </source>
</evidence>
<evidence type="ECO:0000256" key="1">
    <source>
        <dbReference type="ARBA" id="ARBA00023015"/>
    </source>
</evidence>
<reference evidence="5 6" key="1">
    <citation type="submission" date="2014-12" db="EMBL/GenBank/DDBJ databases">
        <title>Comparative genomics of the lactic acid bacteria isolated from the honey bee gut.</title>
        <authorList>
            <person name="Ellegaard K.M."/>
            <person name="Tamarit D."/>
            <person name="Javelind E."/>
            <person name="Olofsson T."/>
            <person name="Andersson S.G."/>
            <person name="Vasquez A."/>
        </authorList>
    </citation>
    <scope>NUCLEOTIDE SEQUENCE [LARGE SCALE GENOMIC DNA]</scope>
    <source>
        <strain evidence="5 6">Hon2</strain>
    </source>
</reference>
<dbReference type="PANTHER" id="PTHR40661">
    <property type="match status" value="1"/>
</dbReference>
<dbReference type="InterPro" id="IPR001387">
    <property type="entry name" value="Cro/C1-type_HTH"/>
</dbReference>
<organism evidence="5 6">
    <name type="scientific">Bombilactobacillus mellis</name>
    <dbReference type="NCBI Taxonomy" id="1218508"/>
    <lineage>
        <taxon>Bacteria</taxon>
        <taxon>Bacillati</taxon>
        <taxon>Bacillota</taxon>
        <taxon>Bacilli</taxon>
        <taxon>Lactobacillales</taxon>
        <taxon>Lactobacillaceae</taxon>
        <taxon>Bombilactobacillus</taxon>
    </lineage>
</organism>
<keyword evidence="3" id="KW-0804">Transcription</keyword>
<dbReference type="Pfam" id="PF01381">
    <property type="entry name" value="HTH_3"/>
    <property type="match status" value="1"/>
</dbReference>
<accession>A0A0F4KSA4</accession>
<dbReference type="Pfam" id="PF00717">
    <property type="entry name" value="Peptidase_S24"/>
    <property type="match status" value="1"/>
</dbReference>
<dbReference type="RefSeq" id="WP_045922554.1">
    <property type="nucleotide sequence ID" value="NZ_JBHTHW010000003.1"/>
</dbReference>
<dbReference type="InterPro" id="IPR015927">
    <property type="entry name" value="Peptidase_S24_S26A/B/C"/>
</dbReference>
<dbReference type="HOGENOM" id="CLU_066192_1_1_9"/>
<evidence type="ECO:0000313" key="5">
    <source>
        <dbReference type="EMBL" id="KJY48884.1"/>
    </source>
</evidence>
<dbReference type="PANTHER" id="PTHR40661:SF3">
    <property type="entry name" value="FELS-1 PROPHAGE TRANSCRIPTIONAL REGULATOR"/>
    <property type="match status" value="1"/>
</dbReference>
<dbReference type="InterPro" id="IPR010982">
    <property type="entry name" value="Lambda_DNA-bd_dom_sf"/>
</dbReference>
<dbReference type="Gene3D" id="2.10.109.10">
    <property type="entry name" value="Umud Fragment, subunit A"/>
    <property type="match status" value="1"/>
</dbReference>
<keyword evidence="6" id="KW-1185">Reference proteome</keyword>
<evidence type="ECO:0000256" key="2">
    <source>
        <dbReference type="ARBA" id="ARBA00023125"/>
    </source>
</evidence>
<dbReference type="AlphaFoldDB" id="A0A0F4KSA4"/>
<feature type="domain" description="HTH cro/C1-type" evidence="4">
    <location>
        <begin position="10"/>
        <end position="64"/>
    </location>
</feature>
<dbReference type="EMBL" id="JXBZ01000007">
    <property type="protein sequence ID" value="KJY48884.1"/>
    <property type="molecule type" value="Genomic_DNA"/>
</dbReference>